<proteinExistence type="predicted"/>
<organism evidence="2 3">
    <name type="scientific">Pleurodeles waltl</name>
    <name type="common">Iberian ribbed newt</name>
    <dbReference type="NCBI Taxonomy" id="8319"/>
    <lineage>
        <taxon>Eukaryota</taxon>
        <taxon>Metazoa</taxon>
        <taxon>Chordata</taxon>
        <taxon>Craniata</taxon>
        <taxon>Vertebrata</taxon>
        <taxon>Euteleostomi</taxon>
        <taxon>Amphibia</taxon>
        <taxon>Batrachia</taxon>
        <taxon>Caudata</taxon>
        <taxon>Salamandroidea</taxon>
        <taxon>Salamandridae</taxon>
        <taxon>Pleurodelinae</taxon>
        <taxon>Pleurodeles</taxon>
    </lineage>
</organism>
<feature type="compositionally biased region" description="Polar residues" evidence="1">
    <location>
        <begin position="8"/>
        <end position="17"/>
    </location>
</feature>
<keyword evidence="3" id="KW-1185">Reference proteome</keyword>
<feature type="region of interest" description="Disordered" evidence="1">
    <location>
        <begin position="89"/>
        <end position="114"/>
    </location>
</feature>
<evidence type="ECO:0000313" key="2">
    <source>
        <dbReference type="EMBL" id="KAJ1091036.1"/>
    </source>
</evidence>
<feature type="region of interest" description="Disordered" evidence="1">
    <location>
        <begin position="38"/>
        <end position="76"/>
    </location>
</feature>
<evidence type="ECO:0000313" key="3">
    <source>
        <dbReference type="Proteomes" id="UP001066276"/>
    </source>
</evidence>
<reference evidence="2" key="1">
    <citation type="journal article" date="2022" name="bioRxiv">
        <title>Sequencing and chromosome-scale assembly of the giantPleurodeles waltlgenome.</title>
        <authorList>
            <person name="Brown T."/>
            <person name="Elewa A."/>
            <person name="Iarovenko S."/>
            <person name="Subramanian E."/>
            <person name="Araus A.J."/>
            <person name="Petzold A."/>
            <person name="Susuki M."/>
            <person name="Suzuki K.-i.T."/>
            <person name="Hayashi T."/>
            <person name="Toyoda A."/>
            <person name="Oliveira C."/>
            <person name="Osipova E."/>
            <person name="Leigh N.D."/>
            <person name="Simon A."/>
            <person name="Yun M.H."/>
        </authorList>
    </citation>
    <scope>NUCLEOTIDE SEQUENCE</scope>
    <source>
        <strain evidence="2">20211129_DDA</strain>
        <tissue evidence="2">Liver</tissue>
    </source>
</reference>
<comment type="caution">
    <text evidence="2">The sequence shown here is derived from an EMBL/GenBank/DDBJ whole genome shotgun (WGS) entry which is preliminary data.</text>
</comment>
<name>A0AAV7LHA8_PLEWA</name>
<dbReference type="EMBL" id="JANPWB010000015">
    <property type="protein sequence ID" value="KAJ1091036.1"/>
    <property type="molecule type" value="Genomic_DNA"/>
</dbReference>
<evidence type="ECO:0000256" key="1">
    <source>
        <dbReference type="SAM" id="MobiDB-lite"/>
    </source>
</evidence>
<feature type="region of interest" description="Disordered" evidence="1">
    <location>
        <begin position="1"/>
        <end position="24"/>
    </location>
</feature>
<gene>
    <name evidence="2" type="ORF">NDU88_004164</name>
</gene>
<accession>A0AAV7LHA8</accession>
<dbReference type="AlphaFoldDB" id="A0AAV7LHA8"/>
<feature type="compositionally biased region" description="Low complexity" evidence="1">
    <location>
        <begin position="54"/>
        <end position="64"/>
    </location>
</feature>
<sequence>MGAWMIGSTRSQQSTIGTPGPGSARWYTLPLSSLGPLSPIKSGPMALLQPLGDPSTTRPSPTTTGKVPAPADPTAGSAWSLHREITLGQQRSPLPRGAVLSIRDEECSSPFRMK</sequence>
<protein>
    <submittedName>
        <fullName evidence="2">Uncharacterized protein</fullName>
    </submittedName>
</protein>
<dbReference type="Proteomes" id="UP001066276">
    <property type="component" value="Chromosome 11"/>
</dbReference>